<feature type="transmembrane region" description="Helical" evidence="1">
    <location>
        <begin position="83"/>
        <end position="103"/>
    </location>
</feature>
<gene>
    <name evidence="2" type="ORF">SAMN02745176_01610</name>
</gene>
<dbReference type="Pfam" id="PF20122">
    <property type="entry name" value="DUF6512"/>
    <property type="match status" value="1"/>
</dbReference>
<dbReference type="AlphaFoldDB" id="A0A1M6EKA5"/>
<dbReference type="Proteomes" id="UP000184442">
    <property type="component" value="Unassembled WGS sequence"/>
</dbReference>
<keyword evidence="1" id="KW-1133">Transmembrane helix</keyword>
<keyword evidence="1" id="KW-0472">Membrane</keyword>
<keyword evidence="3" id="KW-1185">Reference proteome</keyword>
<feature type="transmembrane region" description="Helical" evidence="1">
    <location>
        <begin position="142"/>
        <end position="160"/>
    </location>
</feature>
<accession>A0A1M6EKA5</accession>
<dbReference type="EMBL" id="FQZS01000009">
    <property type="protein sequence ID" value="SHI85874.1"/>
    <property type="molecule type" value="Genomic_DNA"/>
</dbReference>
<evidence type="ECO:0000256" key="1">
    <source>
        <dbReference type="SAM" id="Phobius"/>
    </source>
</evidence>
<proteinExistence type="predicted"/>
<feature type="transmembrane region" description="Helical" evidence="1">
    <location>
        <begin position="12"/>
        <end position="30"/>
    </location>
</feature>
<dbReference type="RefSeq" id="WP_073025698.1">
    <property type="nucleotide sequence ID" value="NZ_FQZS01000009.1"/>
</dbReference>
<feature type="transmembrane region" description="Helical" evidence="1">
    <location>
        <begin position="55"/>
        <end position="71"/>
    </location>
</feature>
<sequence length="170" mass="19680">MDLWRKKIFKWQVISVLWILVAGSLLHFTYEWSGKSPIVGAFSAVNESVWEHLKLGYWSMIFFCLIEYPFLKDMVGNYFFAKAVGITAMNAFIVVFFYLYVALTGKHSLFFDILLYIIGAVIFGILNYTIMIKKHDGKLNRLGVALLVIFGFTFILFTYFPPNLKIFKAP</sequence>
<keyword evidence="1" id="KW-0812">Transmembrane</keyword>
<protein>
    <submittedName>
        <fullName evidence="2">Uncharacterized protein</fullName>
    </submittedName>
</protein>
<name>A0A1M6EKA5_9FIRM</name>
<reference evidence="2 3" key="1">
    <citation type="submission" date="2016-11" db="EMBL/GenBank/DDBJ databases">
        <authorList>
            <person name="Jaros S."/>
            <person name="Januszkiewicz K."/>
            <person name="Wedrychowicz H."/>
        </authorList>
    </citation>
    <scope>NUCLEOTIDE SEQUENCE [LARGE SCALE GENOMIC DNA]</scope>
    <source>
        <strain evidence="2 3">DSM 19022</strain>
    </source>
</reference>
<evidence type="ECO:0000313" key="2">
    <source>
        <dbReference type="EMBL" id="SHI85874.1"/>
    </source>
</evidence>
<feature type="transmembrane region" description="Helical" evidence="1">
    <location>
        <begin position="109"/>
        <end position="130"/>
    </location>
</feature>
<organism evidence="2 3">
    <name type="scientific">Lutispora thermophila DSM 19022</name>
    <dbReference type="NCBI Taxonomy" id="1122184"/>
    <lineage>
        <taxon>Bacteria</taxon>
        <taxon>Bacillati</taxon>
        <taxon>Bacillota</taxon>
        <taxon>Clostridia</taxon>
        <taxon>Lutisporales</taxon>
        <taxon>Lutisporaceae</taxon>
        <taxon>Lutispora</taxon>
    </lineage>
</organism>
<dbReference type="InterPro" id="IPR045407">
    <property type="entry name" value="DUF6512"/>
</dbReference>
<dbReference type="OrthoDB" id="48209at2"/>
<evidence type="ECO:0000313" key="3">
    <source>
        <dbReference type="Proteomes" id="UP000184442"/>
    </source>
</evidence>